<sequence length="137" mass="15429">MTTTGVLEPTGPNRSLGHTSWLDRVLTTPSSAVERHPTVRALDGYEHRPNPLDAGTPAEFLLVMRRYLVWAGDWSYLELEYLCGAAVRATTFRDVLEGTQLPRYVFLMAFVTACAGEDAGERQRWTTAWHRLRSAGY</sequence>
<reference evidence="1 2" key="1">
    <citation type="submission" date="2020-04" db="EMBL/GenBank/DDBJ databases">
        <title>MicrobeNet Type strains.</title>
        <authorList>
            <person name="Nicholson A.C."/>
        </authorList>
    </citation>
    <scope>NUCLEOTIDE SEQUENCE [LARGE SCALE GENOMIC DNA]</scope>
    <source>
        <strain evidence="1 2">ATCC 23612</strain>
    </source>
</reference>
<protein>
    <submittedName>
        <fullName evidence="1">Uncharacterized protein</fullName>
    </submittedName>
</protein>
<dbReference type="Proteomes" id="UP000553209">
    <property type="component" value="Unassembled WGS sequence"/>
</dbReference>
<evidence type="ECO:0000313" key="1">
    <source>
        <dbReference type="EMBL" id="NKY97252.1"/>
    </source>
</evidence>
<dbReference type="EMBL" id="JAAXPG010000004">
    <property type="protein sequence ID" value="NKY97252.1"/>
    <property type="molecule type" value="Genomic_DNA"/>
</dbReference>
<organism evidence="1 2">
    <name type="scientific">Nocardiopsis alborubida</name>
    <dbReference type="NCBI Taxonomy" id="146802"/>
    <lineage>
        <taxon>Bacteria</taxon>
        <taxon>Bacillati</taxon>
        <taxon>Actinomycetota</taxon>
        <taxon>Actinomycetes</taxon>
        <taxon>Streptosporangiales</taxon>
        <taxon>Nocardiopsidaceae</taxon>
        <taxon>Nocardiopsis</taxon>
    </lineage>
</organism>
<name>A0A7X6RPI9_9ACTN</name>
<dbReference type="RefSeq" id="WP_061081742.1">
    <property type="nucleotide sequence ID" value="NZ_JAAXPG010000004.1"/>
</dbReference>
<dbReference type="AlphaFoldDB" id="A0A7X6RPI9"/>
<accession>A0A7X6RPI9</accession>
<keyword evidence="2" id="KW-1185">Reference proteome</keyword>
<gene>
    <name evidence="1" type="ORF">HGB44_06125</name>
</gene>
<proteinExistence type="predicted"/>
<evidence type="ECO:0000313" key="2">
    <source>
        <dbReference type="Proteomes" id="UP000553209"/>
    </source>
</evidence>
<comment type="caution">
    <text evidence="1">The sequence shown here is derived from an EMBL/GenBank/DDBJ whole genome shotgun (WGS) entry which is preliminary data.</text>
</comment>